<dbReference type="InterPro" id="IPR006439">
    <property type="entry name" value="HAD-SF_hydro_IA"/>
</dbReference>
<dbReference type="InterPro" id="IPR023214">
    <property type="entry name" value="HAD_sf"/>
</dbReference>
<dbReference type="Pfam" id="PF00702">
    <property type="entry name" value="Hydrolase"/>
    <property type="match status" value="1"/>
</dbReference>
<dbReference type="InterPro" id="IPR051600">
    <property type="entry name" value="Beta-PGM-like"/>
</dbReference>
<comment type="caution">
    <text evidence="5">The sequence shown here is derived from an EMBL/GenBank/DDBJ whole genome shotgun (WGS) entry which is preliminary data.</text>
</comment>
<dbReference type="RefSeq" id="WP_304378166.1">
    <property type="nucleotide sequence ID" value="NZ_JAUOZU010000016.1"/>
</dbReference>
<dbReference type="Gene3D" id="3.40.50.1000">
    <property type="entry name" value="HAD superfamily/HAD-like"/>
    <property type="match status" value="1"/>
</dbReference>
<sequence length="224" mass="24556">MAGDGSHLIIFDCDGVLVDSEMISFSVLHRMLADVGADVPLKRAYHDFLGKSLASVTKLVAEEFCVQITDKHLQDMRLELYARFEKELRPMPGLRNVLASLEADRCVASSSQPERIRLSLTTTGLIDFFEPHIFSATMVDHGKPAPDLFFHAANAMGRRPEDCLVIEDSPAGVTAAKAAGMKVFAFVGGAHAGPCRLREQMHDLKPDTIFDDMSKLPALIAAWS</sequence>
<keyword evidence="5" id="KW-0378">Hydrolase</keyword>
<gene>
    <name evidence="5" type="ORF">Q4481_20035</name>
</gene>
<dbReference type="SFLD" id="SFLDG01135">
    <property type="entry name" value="C1.5.6:_HAD__Beta-PGM__Phospha"/>
    <property type="match status" value="1"/>
</dbReference>
<dbReference type="SFLD" id="SFLDS00003">
    <property type="entry name" value="Haloacid_Dehalogenase"/>
    <property type="match status" value="1"/>
</dbReference>
<dbReference type="SUPFAM" id="SSF56784">
    <property type="entry name" value="HAD-like"/>
    <property type="match status" value="1"/>
</dbReference>
<dbReference type="NCBIfam" id="TIGR01509">
    <property type="entry name" value="HAD-SF-IA-v3"/>
    <property type="match status" value="1"/>
</dbReference>
<protein>
    <submittedName>
        <fullName evidence="5">HAD family hydrolase</fullName>
        <ecNumber evidence="5">3.1.3.-</ecNumber>
    </submittedName>
</protein>
<comment type="cofactor">
    <cofactor evidence="1">
        <name>Mg(2+)</name>
        <dbReference type="ChEBI" id="CHEBI:18420"/>
    </cofactor>
</comment>
<evidence type="ECO:0000256" key="2">
    <source>
        <dbReference type="ARBA" id="ARBA00006171"/>
    </source>
</evidence>
<evidence type="ECO:0000256" key="4">
    <source>
        <dbReference type="ARBA" id="ARBA00022842"/>
    </source>
</evidence>
<dbReference type="PANTHER" id="PTHR46193:SF10">
    <property type="entry name" value="6-PHOSPHOGLUCONATE PHOSPHATASE"/>
    <property type="match status" value="1"/>
</dbReference>
<dbReference type="Proteomes" id="UP001174932">
    <property type="component" value="Unassembled WGS sequence"/>
</dbReference>
<organism evidence="5 6">
    <name type="scientific">Rhizobium alvei</name>
    <dbReference type="NCBI Taxonomy" id="1132659"/>
    <lineage>
        <taxon>Bacteria</taxon>
        <taxon>Pseudomonadati</taxon>
        <taxon>Pseudomonadota</taxon>
        <taxon>Alphaproteobacteria</taxon>
        <taxon>Hyphomicrobiales</taxon>
        <taxon>Rhizobiaceae</taxon>
        <taxon>Rhizobium/Agrobacterium group</taxon>
        <taxon>Rhizobium</taxon>
    </lineage>
</organism>
<dbReference type="SFLD" id="SFLDG01129">
    <property type="entry name" value="C1.5:_HAD__Beta-PGM__Phosphata"/>
    <property type="match status" value="1"/>
</dbReference>
<reference evidence="5" key="2">
    <citation type="submission" date="2023-07" db="EMBL/GenBank/DDBJ databases">
        <authorList>
            <person name="Shen H."/>
        </authorList>
    </citation>
    <scope>NUCLEOTIDE SEQUENCE</scope>
    <source>
        <strain evidence="5">TNR-22</strain>
    </source>
</reference>
<keyword evidence="4" id="KW-0460">Magnesium</keyword>
<dbReference type="PANTHER" id="PTHR46193">
    <property type="entry name" value="6-PHOSPHOGLUCONATE PHOSPHATASE"/>
    <property type="match status" value="1"/>
</dbReference>
<keyword evidence="6" id="KW-1185">Reference proteome</keyword>
<dbReference type="InterPro" id="IPR036412">
    <property type="entry name" value="HAD-like_sf"/>
</dbReference>
<dbReference type="Gene3D" id="1.10.150.240">
    <property type="entry name" value="Putative phosphatase, domain 2"/>
    <property type="match status" value="1"/>
</dbReference>
<dbReference type="CDD" id="cd07526">
    <property type="entry name" value="HAD_BPGM_like"/>
    <property type="match status" value="1"/>
</dbReference>
<reference evidence="5" key="1">
    <citation type="journal article" date="2015" name="Int. J. Syst. Evol. Microbiol.">
        <title>Rhizobium alvei sp. nov., isolated from a freshwater river.</title>
        <authorList>
            <person name="Sheu S.Y."/>
            <person name="Huang H.W."/>
            <person name="Young C.C."/>
            <person name="Chen W.M."/>
        </authorList>
    </citation>
    <scope>NUCLEOTIDE SEQUENCE</scope>
    <source>
        <strain evidence="5">TNR-22</strain>
    </source>
</reference>
<evidence type="ECO:0000256" key="3">
    <source>
        <dbReference type="ARBA" id="ARBA00022723"/>
    </source>
</evidence>
<proteinExistence type="inferred from homology"/>
<evidence type="ECO:0000313" key="5">
    <source>
        <dbReference type="EMBL" id="MDO6966247.1"/>
    </source>
</evidence>
<accession>A0ABT8YSA8</accession>
<dbReference type="EMBL" id="JAUOZU010000016">
    <property type="protein sequence ID" value="MDO6966247.1"/>
    <property type="molecule type" value="Genomic_DNA"/>
</dbReference>
<evidence type="ECO:0000313" key="6">
    <source>
        <dbReference type="Proteomes" id="UP001174932"/>
    </source>
</evidence>
<comment type="similarity">
    <text evidence="2">Belongs to the HAD-like hydrolase superfamily. CbbY/CbbZ/Gph/YieH family.</text>
</comment>
<evidence type="ECO:0000256" key="1">
    <source>
        <dbReference type="ARBA" id="ARBA00001946"/>
    </source>
</evidence>
<dbReference type="InterPro" id="IPR023198">
    <property type="entry name" value="PGP-like_dom2"/>
</dbReference>
<name>A0ABT8YSA8_9HYPH</name>
<keyword evidence="3" id="KW-0479">Metal-binding</keyword>
<dbReference type="GO" id="GO:0016787">
    <property type="term" value="F:hydrolase activity"/>
    <property type="evidence" value="ECO:0007669"/>
    <property type="project" value="UniProtKB-KW"/>
</dbReference>
<dbReference type="EC" id="3.1.3.-" evidence="5"/>